<dbReference type="RefSeq" id="XP_013252400.1">
    <property type="nucleotide sequence ID" value="XM_013396946.1"/>
</dbReference>
<feature type="compositionally biased region" description="Low complexity" evidence="1">
    <location>
        <begin position="167"/>
        <end position="181"/>
    </location>
</feature>
<reference evidence="2" key="1">
    <citation type="submission" date="2013-10" db="EMBL/GenBank/DDBJ databases">
        <title>Genomic analysis of the causative agents of coccidiosis in chickens.</title>
        <authorList>
            <person name="Reid A.J."/>
            <person name="Blake D."/>
            <person name="Billington K."/>
            <person name="Browne H."/>
            <person name="Dunn M."/>
            <person name="Hung S."/>
            <person name="Kawahara F."/>
            <person name="Miranda-Saavedra D."/>
            <person name="Mourier T."/>
            <person name="Nagra H."/>
            <person name="Otto T.D."/>
            <person name="Rawlings N."/>
            <person name="Sanchez A."/>
            <person name="Sanders M."/>
            <person name="Subramaniam C."/>
            <person name="Tay Y."/>
            <person name="Dear P."/>
            <person name="Doerig C."/>
            <person name="Gruber A."/>
            <person name="Parkinson J."/>
            <person name="Shirley M."/>
            <person name="Wan K.L."/>
            <person name="Berriman M."/>
            <person name="Tomley F."/>
            <person name="Pain A."/>
        </authorList>
    </citation>
    <scope>NUCLEOTIDE SEQUENCE</scope>
    <source>
        <strain evidence="2">Houghton</strain>
    </source>
</reference>
<name>U6GCZ9_EIMAC</name>
<keyword evidence="3" id="KW-1185">Reference proteome</keyword>
<feature type="compositionally biased region" description="Basic and acidic residues" evidence="1">
    <location>
        <begin position="75"/>
        <end position="89"/>
    </location>
</feature>
<accession>U6GCZ9</accession>
<feature type="compositionally biased region" description="Low complexity" evidence="1">
    <location>
        <begin position="113"/>
        <end position="122"/>
    </location>
</feature>
<dbReference type="Proteomes" id="UP000018050">
    <property type="component" value="Unassembled WGS sequence"/>
</dbReference>
<dbReference type="AlphaFoldDB" id="U6GCZ9"/>
<dbReference type="OrthoDB" id="348269at2759"/>
<dbReference type="VEuPathDB" id="ToxoDB:EAH_00022610"/>
<feature type="region of interest" description="Disordered" evidence="1">
    <location>
        <begin position="365"/>
        <end position="428"/>
    </location>
</feature>
<feature type="compositionally biased region" description="Polar residues" evidence="1">
    <location>
        <begin position="1"/>
        <end position="11"/>
    </location>
</feature>
<feature type="compositionally biased region" description="Polar residues" evidence="1">
    <location>
        <begin position="95"/>
        <end position="104"/>
    </location>
</feature>
<dbReference type="GeneID" id="25270331"/>
<feature type="region of interest" description="Disordered" evidence="1">
    <location>
        <begin position="1"/>
        <end position="199"/>
    </location>
</feature>
<evidence type="ECO:0000313" key="3">
    <source>
        <dbReference type="Proteomes" id="UP000018050"/>
    </source>
</evidence>
<proteinExistence type="predicted"/>
<organism evidence="2 3">
    <name type="scientific">Eimeria acervulina</name>
    <name type="common">Coccidian parasite</name>
    <dbReference type="NCBI Taxonomy" id="5801"/>
    <lineage>
        <taxon>Eukaryota</taxon>
        <taxon>Sar</taxon>
        <taxon>Alveolata</taxon>
        <taxon>Apicomplexa</taxon>
        <taxon>Conoidasida</taxon>
        <taxon>Coccidia</taxon>
        <taxon>Eucoccidiorida</taxon>
        <taxon>Eimeriorina</taxon>
        <taxon>Eimeriidae</taxon>
        <taxon>Eimeria</taxon>
    </lineage>
</organism>
<dbReference type="EMBL" id="HG670584">
    <property type="protein sequence ID" value="CDI77208.1"/>
    <property type="molecule type" value="Genomic_DNA"/>
</dbReference>
<feature type="compositionally biased region" description="Basic and acidic residues" evidence="1">
    <location>
        <begin position="266"/>
        <end position="275"/>
    </location>
</feature>
<feature type="compositionally biased region" description="Polar residues" evidence="1">
    <location>
        <begin position="126"/>
        <end position="160"/>
    </location>
</feature>
<feature type="compositionally biased region" description="Basic and acidic residues" evidence="1">
    <location>
        <begin position="53"/>
        <end position="64"/>
    </location>
</feature>
<reference evidence="2" key="2">
    <citation type="submission" date="2013-10" db="EMBL/GenBank/DDBJ databases">
        <authorList>
            <person name="Aslett M."/>
        </authorList>
    </citation>
    <scope>NUCLEOTIDE SEQUENCE</scope>
    <source>
        <strain evidence="2">Houghton</strain>
    </source>
</reference>
<sequence>MGHTVESNPSSPGLERPILRPSSRRPGSSVDASGPSPLGKMAQPKSLRSQRMKRLDEARGDRLGAQRMRTSPASPRRDEKRDAFVDSKGHHSPSRGLSSKNTPRGKSHREPAAAKGAKKAAGSPRNDPQTPRESQQTPNDASVSPSEKSAISPSTETSAQDLRPSCAPQGSSGAESSQQAPLRCSDLTPAEMPETALQKQNSELMRQNVLLRQALLEHISKEELLFLLAYNTPSVPTRDAGDARFLQGLAPNPEDSKASDAPSTGPEKDEGDEHKHSSRARHIDLPCVRDFFTAISCCPGPSNDEPLPASEGTVAVAVAAAAESSCPLESLTTREPDTIKKEADESSPIAVDFDPFGLQKDQTETQIPPVEAESQRSTVSSSTTSTNLYRRSLEGGSLAPLSTLGVGGPPIHPTSSLGSLKPAPSRVRPRAARGSMFYPSSYRLNTVLPQAFPL</sequence>
<evidence type="ECO:0000256" key="1">
    <source>
        <dbReference type="SAM" id="MobiDB-lite"/>
    </source>
</evidence>
<feature type="compositionally biased region" description="Low complexity" evidence="1">
    <location>
        <begin position="377"/>
        <end position="386"/>
    </location>
</feature>
<gene>
    <name evidence="2" type="ORF">EAH_00022610</name>
</gene>
<protein>
    <submittedName>
        <fullName evidence="2">Uncharacterized protein</fullName>
    </submittedName>
</protein>
<dbReference type="OMA" id="RGSMFYP"/>
<feature type="region of interest" description="Disordered" evidence="1">
    <location>
        <begin position="245"/>
        <end position="279"/>
    </location>
</feature>
<evidence type="ECO:0000313" key="2">
    <source>
        <dbReference type="EMBL" id="CDI77208.1"/>
    </source>
</evidence>